<gene>
    <name evidence="2" type="ORF">NBEOAGPD_2430</name>
</gene>
<dbReference type="Gene3D" id="1.10.3680.10">
    <property type="entry name" value="TerB-like"/>
    <property type="match status" value="1"/>
</dbReference>
<organism evidence="2 3">
    <name type="scientific">Methylobacterium gregans</name>
    <dbReference type="NCBI Taxonomy" id="374424"/>
    <lineage>
        <taxon>Bacteria</taxon>
        <taxon>Pseudomonadati</taxon>
        <taxon>Pseudomonadota</taxon>
        <taxon>Alphaproteobacteria</taxon>
        <taxon>Hyphomicrobiales</taxon>
        <taxon>Methylobacteriaceae</taxon>
        <taxon>Methylobacterium</taxon>
    </lineage>
</organism>
<sequence length="160" mass="16779">MPLLARLRAYAAEAFGVTGRAEAVDDTHLAATALLVHVARVDGILAPAEAQRLAKLVQGRYAVDAEAAAALVARASAFDTETRDITSLVEMMPHRMDEAERARLVAMAWTVAGADGVVGEFEEALVCRLGTLLGLDEAAVAGARNCGTLEGLPDRADAPR</sequence>
<dbReference type="RefSeq" id="WP_238303158.1">
    <property type="nucleotide sequence ID" value="NZ_BPQM01000057.1"/>
</dbReference>
<reference evidence="2" key="2">
    <citation type="submission" date="2021-08" db="EMBL/GenBank/DDBJ databases">
        <authorList>
            <person name="Tani A."/>
            <person name="Ola A."/>
            <person name="Ogura Y."/>
            <person name="Katsura K."/>
            <person name="Hayashi T."/>
        </authorList>
    </citation>
    <scope>NUCLEOTIDE SEQUENCE</scope>
    <source>
        <strain evidence="2">NBRC 103626</strain>
    </source>
</reference>
<feature type="domain" description="Co-chaperone DjlA N-terminal" evidence="1">
    <location>
        <begin position="28"/>
        <end position="144"/>
    </location>
</feature>
<dbReference type="Proteomes" id="UP001055108">
    <property type="component" value="Unassembled WGS sequence"/>
</dbReference>
<comment type="caution">
    <text evidence="2">The sequence shown here is derived from an EMBL/GenBank/DDBJ whole genome shotgun (WGS) entry which is preliminary data.</text>
</comment>
<evidence type="ECO:0000313" key="2">
    <source>
        <dbReference type="EMBL" id="GJD79208.1"/>
    </source>
</evidence>
<evidence type="ECO:0000259" key="1">
    <source>
        <dbReference type="Pfam" id="PF05099"/>
    </source>
</evidence>
<protein>
    <recommendedName>
        <fullName evidence="1">Co-chaperone DjlA N-terminal domain-containing protein</fullName>
    </recommendedName>
</protein>
<proteinExistence type="predicted"/>
<evidence type="ECO:0000313" key="3">
    <source>
        <dbReference type="Proteomes" id="UP001055108"/>
    </source>
</evidence>
<dbReference type="SUPFAM" id="SSF158682">
    <property type="entry name" value="TerB-like"/>
    <property type="match status" value="1"/>
</dbReference>
<name>A0AA37HP11_9HYPH</name>
<reference evidence="2" key="1">
    <citation type="journal article" date="2016" name="Front. Microbiol.">
        <title>Genome Sequence of the Piezophilic, Mesophilic Sulfate-Reducing Bacterium Desulfovibrio indicus J2T.</title>
        <authorList>
            <person name="Cao J."/>
            <person name="Maignien L."/>
            <person name="Shao Z."/>
            <person name="Alain K."/>
            <person name="Jebbar M."/>
        </authorList>
    </citation>
    <scope>NUCLEOTIDE SEQUENCE</scope>
    <source>
        <strain evidence="2">NBRC 103626</strain>
    </source>
</reference>
<dbReference type="InterPro" id="IPR029024">
    <property type="entry name" value="TerB-like"/>
</dbReference>
<accession>A0AA37HP11</accession>
<dbReference type="AlphaFoldDB" id="A0AA37HP11"/>
<keyword evidence="3" id="KW-1185">Reference proteome</keyword>
<dbReference type="EMBL" id="BPQM01000057">
    <property type="protein sequence ID" value="GJD79208.1"/>
    <property type="molecule type" value="Genomic_DNA"/>
</dbReference>
<dbReference type="InterPro" id="IPR007791">
    <property type="entry name" value="DjlA_N"/>
</dbReference>
<dbReference type="Pfam" id="PF05099">
    <property type="entry name" value="TerB"/>
    <property type="match status" value="1"/>
</dbReference>